<reference evidence="10 11" key="1">
    <citation type="submission" date="2012-04" db="EMBL/GenBank/DDBJ databases">
        <title>The Genome Sequence of Saprolegnia declina VS20.</title>
        <authorList>
            <consortium name="The Broad Institute Genome Sequencing Platform"/>
            <person name="Russ C."/>
            <person name="Nusbaum C."/>
            <person name="Tyler B."/>
            <person name="van West P."/>
            <person name="Dieguez-Uribeondo J."/>
            <person name="de Bruijn I."/>
            <person name="Tripathy S."/>
            <person name="Jiang R."/>
            <person name="Young S.K."/>
            <person name="Zeng Q."/>
            <person name="Gargeya S."/>
            <person name="Fitzgerald M."/>
            <person name="Haas B."/>
            <person name="Abouelleil A."/>
            <person name="Alvarado L."/>
            <person name="Arachchi H.M."/>
            <person name="Berlin A."/>
            <person name="Chapman S.B."/>
            <person name="Goldberg J."/>
            <person name="Griggs A."/>
            <person name="Gujja S."/>
            <person name="Hansen M."/>
            <person name="Howarth C."/>
            <person name="Imamovic A."/>
            <person name="Larimer J."/>
            <person name="McCowen C."/>
            <person name="Montmayeur A."/>
            <person name="Murphy C."/>
            <person name="Neiman D."/>
            <person name="Pearson M."/>
            <person name="Priest M."/>
            <person name="Roberts A."/>
            <person name="Saif S."/>
            <person name="Shea T."/>
            <person name="Sisk P."/>
            <person name="Sykes S."/>
            <person name="Wortman J."/>
            <person name="Nusbaum C."/>
            <person name="Birren B."/>
        </authorList>
    </citation>
    <scope>NUCLEOTIDE SEQUENCE [LARGE SCALE GENOMIC DNA]</scope>
    <source>
        <strain evidence="10 11">VS20</strain>
    </source>
</reference>
<evidence type="ECO:0000256" key="5">
    <source>
        <dbReference type="ARBA" id="ARBA00022822"/>
    </source>
</evidence>
<dbReference type="NCBIfam" id="TIGR00564">
    <property type="entry name" value="trpE_most"/>
    <property type="match status" value="1"/>
</dbReference>
<dbReference type="InterPro" id="IPR019999">
    <property type="entry name" value="Anth_synth_I-like"/>
</dbReference>
<dbReference type="Pfam" id="PF00425">
    <property type="entry name" value="Chorismate_bind"/>
    <property type="match status" value="1"/>
</dbReference>
<comment type="similarity">
    <text evidence="2">Belongs to the anthranilate synthase component I family.</text>
</comment>
<organism evidence="10 11">
    <name type="scientific">Saprolegnia diclina (strain VS20)</name>
    <dbReference type="NCBI Taxonomy" id="1156394"/>
    <lineage>
        <taxon>Eukaryota</taxon>
        <taxon>Sar</taxon>
        <taxon>Stramenopiles</taxon>
        <taxon>Oomycota</taxon>
        <taxon>Saprolegniomycetes</taxon>
        <taxon>Saprolegniales</taxon>
        <taxon>Saprolegniaceae</taxon>
        <taxon>Saprolegnia</taxon>
    </lineage>
</organism>
<evidence type="ECO:0000313" key="11">
    <source>
        <dbReference type="Proteomes" id="UP000030762"/>
    </source>
</evidence>
<feature type="domain" description="Anthranilate synthase component I N-terminal" evidence="9">
    <location>
        <begin position="78"/>
        <end position="215"/>
    </location>
</feature>
<keyword evidence="11" id="KW-1185">Reference proteome</keyword>
<dbReference type="PRINTS" id="PR00095">
    <property type="entry name" value="ANTSNTHASEI"/>
</dbReference>
<dbReference type="UniPathway" id="UPA00035">
    <property type="reaction ID" value="UER00040"/>
</dbReference>
<dbReference type="Proteomes" id="UP000030762">
    <property type="component" value="Unassembled WGS sequence"/>
</dbReference>
<evidence type="ECO:0000313" key="10">
    <source>
        <dbReference type="EMBL" id="EQC29530.1"/>
    </source>
</evidence>
<dbReference type="EC" id="4.1.3.27" evidence="3"/>
<keyword evidence="5" id="KW-0822">Tryptophan biosynthesis</keyword>
<proteinExistence type="inferred from homology"/>
<dbReference type="PANTHER" id="PTHR11236:SF9">
    <property type="entry name" value="ANTHRANILATE SYNTHASE COMPONENT 1"/>
    <property type="match status" value="1"/>
</dbReference>
<evidence type="ECO:0000259" key="8">
    <source>
        <dbReference type="Pfam" id="PF00425"/>
    </source>
</evidence>
<evidence type="ECO:0000259" key="9">
    <source>
        <dbReference type="Pfam" id="PF04715"/>
    </source>
</evidence>
<evidence type="ECO:0000256" key="1">
    <source>
        <dbReference type="ARBA" id="ARBA00004873"/>
    </source>
</evidence>
<dbReference type="InParanoid" id="T0Q7U8"/>
<sequence>MFVWACANYVCGLNAQCRDCRFTWGKLCGISFAHWHREPFPKSKMAANLQPTLEAAKALAIAHADKNLLPVYLDVTADLDSPVSVYLKLMQHQAPGTQSFLLESIAPGENIARYSFIGTSPFKILTSGPNCAYQGDPLVQLEAEMAGFRLIALPELALPMTGGAVGYCSFDAVRHFEPTVGPFVEAQKDVFQIPESMYMLFDTVVVFDHVFHSLKIVTHCRLDHPSRDLTAEYAAASDRIRSIQAQIESPLPRSCSSSHVSDKIVGDALDYNAMSNVGEAAYMSFVDTLKQHIVDGDIFQAVPSHRLNVPLPENVTSFDLYRQMRVINPSPYMFYLNFGDGLEVVGASPEMLVKVDQNAVVETHPIAGTRHRGKTPAEDQALADELLADEKERAEHIMLVDLGRNDVGRVAVPGSVRVEALMAIEKYSHVMHIVSVVKGQLRQDKTIYDAYRALFPAGTLTGAPKVKAMQLICGLEKERRGIYGGSVGYVSFGGVLDTAIAIRTIVVHDRRAYCQAGAGIVYDSNPAAEYNETIIKLGSAVRTVQKCARQKQLS</sequence>
<keyword evidence="6" id="KW-0057">Aromatic amino acid biosynthesis</keyword>
<dbReference type="SUPFAM" id="SSF56322">
    <property type="entry name" value="ADC synthase"/>
    <property type="match status" value="1"/>
</dbReference>
<evidence type="ECO:0000256" key="7">
    <source>
        <dbReference type="ARBA" id="ARBA00023239"/>
    </source>
</evidence>
<dbReference type="PANTHER" id="PTHR11236">
    <property type="entry name" value="AMINOBENZOATE/ANTHRANILATE SYNTHASE"/>
    <property type="match status" value="1"/>
</dbReference>
<dbReference type="EMBL" id="JH767183">
    <property type="protein sequence ID" value="EQC29530.1"/>
    <property type="molecule type" value="Genomic_DNA"/>
</dbReference>
<feature type="domain" description="Chorismate-utilising enzyme C-terminal" evidence="8">
    <location>
        <begin position="280"/>
        <end position="536"/>
    </location>
</feature>
<dbReference type="AlphaFoldDB" id="T0Q7U8"/>
<dbReference type="GO" id="GO:0004049">
    <property type="term" value="F:anthranilate synthase activity"/>
    <property type="evidence" value="ECO:0007669"/>
    <property type="project" value="UniProtKB-EC"/>
</dbReference>
<protein>
    <recommendedName>
        <fullName evidence="3">anthranilate synthase</fullName>
        <ecNumber evidence="3">4.1.3.27</ecNumber>
    </recommendedName>
</protein>
<evidence type="ECO:0000256" key="3">
    <source>
        <dbReference type="ARBA" id="ARBA00012266"/>
    </source>
</evidence>
<dbReference type="InterPro" id="IPR015890">
    <property type="entry name" value="Chorismate_C"/>
</dbReference>
<dbReference type="InterPro" id="IPR005256">
    <property type="entry name" value="Anth_synth_I_PabB"/>
</dbReference>
<evidence type="ECO:0000256" key="4">
    <source>
        <dbReference type="ARBA" id="ARBA00022605"/>
    </source>
</evidence>
<dbReference type="VEuPathDB" id="FungiDB:SDRG_12779"/>
<dbReference type="GO" id="GO:0000162">
    <property type="term" value="P:L-tryptophan biosynthetic process"/>
    <property type="evidence" value="ECO:0007669"/>
    <property type="project" value="UniProtKB-UniPathway"/>
</dbReference>
<name>T0Q7U8_SAPDV</name>
<keyword evidence="7" id="KW-0456">Lyase</keyword>
<dbReference type="GeneID" id="19953506"/>
<dbReference type="InterPro" id="IPR005801">
    <property type="entry name" value="ADC_synthase"/>
</dbReference>
<accession>T0Q7U8</accession>
<comment type="pathway">
    <text evidence="1">Amino-acid biosynthesis; L-tryptophan biosynthesis; L-tryptophan from chorismate: step 1/5.</text>
</comment>
<dbReference type="OMA" id="GCVGYLD"/>
<dbReference type="Pfam" id="PF04715">
    <property type="entry name" value="Anth_synt_I_N"/>
    <property type="match status" value="1"/>
</dbReference>
<gene>
    <name evidence="10" type="ORF">SDRG_12779</name>
</gene>
<dbReference type="OrthoDB" id="1865897at2759"/>
<dbReference type="InterPro" id="IPR006805">
    <property type="entry name" value="Anth_synth_I_N"/>
</dbReference>
<dbReference type="Gene3D" id="3.60.120.10">
    <property type="entry name" value="Anthranilate synthase"/>
    <property type="match status" value="1"/>
</dbReference>
<dbReference type="eggNOG" id="KOG1223">
    <property type="taxonomic scope" value="Eukaryota"/>
</dbReference>
<dbReference type="RefSeq" id="XP_008617082.1">
    <property type="nucleotide sequence ID" value="XM_008618860.1"/>
</dbReference>
<dbReference type="STRING" id="1156394.T0Q7U8"/>
<evidence type="ECO:0000256" key="2">
    <source>
        <dbReference type="ARBA" id="ARBA00009562"/>
    </source>
</evidence>
<evidence type="ECO:0000256" key="6">
    <source>
        <dbReference type="ARBA" id="ARBA00023141"/>
    </source>
</evidence>
<keyword evidence="4" id="KW-0028">Amino-acid biosynthesis</keyword>